<feature type="transmembrane region" description="Helical" evidence="1">
    <location>
        <begin position="12"/>
        <end position="30"/>
    </location>
</feature>
<feature type="transmembrane region" description="Helical" evidence="1">
    <location>
        <begin position="36"/>
        <end position="56"/>
    </location>
</feature>
<feature type="transmembrane region" description="Helical" evidence="1">
    <location>
        <begin position="237"/>
        <end position="261"/>
    </location>
</feature>
<feature type="transmembrane region" description="Helical" evidence="1">
    <location>
        <begin position="77"/>
        <end position="102"/>
    </location>
</feature>
<keyword evidence="4" id="KW-1185">Reference proteome</keyword>
<dbReference type="PANTHER" id="PTHR43592:SF15">
    <property type="entry name" value="CAAX AMINO TERMINAL PROTEASE FAMILY PROTEIN"/>
    <property type="match status" value="1"/>
</dbReference>
<evidence type="ECO:0000259" key="2">
    <source>
        <dbReference type="Pfam" id="PF02517"/>
    </source>
</evidence>
<keyword evidence="3" id="KW-0482">Metalloprotease</keyword>
<dbReference type="AlphaFoldDB" id="A0A942UYA8"/>
<reference evidence="3" key="1">
    <citation type="submission" date="2019-12" db="EMBL/GenBank/DDBJ databases">
        <title>Clostridiaceae gen. nov. sp. nov., isolated from sediment in Xinjiang, China.</title>
        <authorList>
            <person name="Zhang R."/>
        </authorList>
    </citation>
    <scope>NUCLEOTIDE SEQUENCE</scope>
    <source>
        <strain evidence="3">D2Q-11</strain>
    </source>
</reference>
<accession>A0A942UYA8</accession>
<dbReference type="Pfam" id="PF02517">
    <property type="entry name" value="Rce1-like"/>
    <property type="match status" value="1"/>
</dbReference>
<gene>
    <name evidence="3" type="ORF">GOQ27_12140</name>
</gene>
<feature type="domain" description="CAAX prenyl protease 2/Lysostaphin resistance protein A-like" evidence="2">
    <location>
        <begin position="122"/>
        <end position="208"/>
    </location>
</feature>
<dbReference type="Proteomes" id="UP000724672">
    <property type="component" value="Unassembled WGS sequence"/>
</dbReference>
<comment type="caution">
    <text evidence="3">The sequence shown here is derived from an EMBL/GenBank/DDBJ whole genome shotgun (WGS) entry which is preliminary data.</text>
</comment>
<feature type="transmembrane region" description="Helical" evidence="1">
    <location>
        <begin position="122"/>
        <end position="145"/>
    </location>
</feature>
<dbReference type="GO" id="GO:0004175">
    <property type="term" value="F:endopeptidase activity"/>
    <property type="evidence" value="ECO:0007669"/>
    <property type="project" value="UniProtKB-ARBA"/>
</dbReference>
<keyword evidence="1" id="KW-0812">Transmembrane</keyword>
<evidence type="ECO:0000313" key="3">
    <source>
        <dbReference type="EMBL" id="MBS4539216.1"/>
    </source>
</evidence>
<evidence type="ECO:0000256" key="1">
    <source>
        <dbReference type="SAM" id="Phobius"/>
    </source>
</evidence>
<protein>
    <submittedName>
        <fullName evidence="3">CPBP family intramembrane metalloprotease</fullName>
    </submittedName>
</protein>
<evidence type="ECO:0000313" key="4">
    <source>
        <dbReference type="Proteomes" id="UP000724672"/>
    </source>
</evidence>
<dbReference type="PANTHER" id="PTHR43592">
    <property type="entry name" value="CAAX AMINO TERMINAL PROTEASE"/>
    <property type="match status" value="1"/>
</dbReference>
<keyword evidence="3" id="KW-0378">Hydrolase</keyword>
<feature type="transmembrane region" description="Helical" evidence="1">
    <location>
        <begin position="157"/>
        <end position="190"/>
    </location>
</feature>
<dbReference type="InterPro" id="IPR003675">
    <property type="entry name" value="Rce1/LyrA-like_dom"/>
</dbReference>
<dbReference type="GO" id="GO:0080120">
    <property type="term" value="P:CAAX-box protein maturation"/>
    <property type="evidence" value="ECO:0007669"/>
    <property type="project" value="UniProtKB-ARBA"/>
</dbReference>
<proteinExistence type="predicted"/>
<sequence>MSIVKSKPKILEANILYLVIAILLITIGGIAQQREIFSGLLITEYILVLAPVLIFLKVRGYSLKQVLKLNKLSFKEVLLIPAITLLAYPIGAFLNALMMIIISFFGEIKAPPLPTPSTGGSYLIGLLIIAITPGICEEVMFRGFIMKAYGNKGYKKAIFISAILFGIFHFNLQNLLGPIFLGVLFGFMVYRTNSLIAGIIGHATNNAFAWTLTYLVSKLNIPIEQTQEASIEISETMSIVITTIVLLGIAFFTSILAYYLYKKLPNRRVMMLDSENEKDMRNDRESKGIIKYIPIIITVIGFIVLNVLVYI</sequence>
<keyword evidence="3" id="KW-0645">Protease</keyword>
<name>A0A942UYA8_9FIRM</name>
<keyword evidence="1" id="KW-1133">Transmembrane helix</keyword>
<dbReference type="EMBL" id="WSFT01000044">
    <property type="protein sequence ID" value="MBS4539216.1"/>
    <property type="molecule type" value="Genomic_DNA"/>
</dbReference>
<dbReference type="GO" id="GO:0008237">
    <property type="term" value="F:metallopeptidase activity"/>
    <property type="evidence" value="ECO:0007669"/>
    <property type="project" value="UniProtKB-KW"/>
</dbReference>
<dbReference type="RefSeq" id="WP_203367140.1">
    <property type="nucleotide sequence ID" value="NZ_WSFT01000044.1"/>
</dbReference>
<organism evidence="3 4">
    <name type="scientific">Anaeromonas frigoriresistens</name>
    <dbReference type="NCBI Taxonomy" id="2683708"/>
    <lineage>
        <taxon>Bacteria</taxon>
        <taxon>Bacillati</taxon>
        <taxon>Bacillota</taxon>
        <taxon>Tissierellia</taxon>
        <taxon>Tissierellales</taxon>
        <taxon>Thermohalobacteraceae</taxon>
        <taxon>Anaeromonas</taxon>
    </lineage>
</organism>
<keyword evidence="1" id="KW-0472">Membrane</keyword>
<feature type="transmembrane region" description="Helical" evidence="1">
    <location>
        <begin position="289"/>
        <end position="310"/>
    </location>
</feature>